<evidence type="ECO:0000313" key="2">
    <source>
        <dbReference type="Proteomes" id="UP000218238"/>
    </source>
</evidence>
<proteinExistence type="predicted"/>
<dbReference type="AlphaFoldDB" id="A0A2A2TAZ4"/>
<organism evidence="1 2">
    <name type="scientific">Brunnivagina elsteri CCALA 953</name>
    <dbReference type="NCBI Taxonomy" id="987040"/>
    <lineage>
        <taxon>Bacteria</taxon>
        <taxon>Bacillati</taxon>
        <taxon>Cyanobacteriota</taxon>
        <taxon>Cyanophyceae</taxon>
        <taxon>Nostocales</taxon>
        <taxon>Calotrichaceae</taxon>
        <taxon>Brunnivagina</taxon>
    </lineage>
</organism>
<sequence length="192" mass="21869">MPFLDDSLIIPVANSSIITSSIEPSNPQVGDMWNELDNDNNLIQQWNYLTVENNPRWVSQLYYHSWQITTGASNTVYLINPDFDIFVKQYYIHIFTVNQTIISGEFYNRRLSLGSQGGGNIELLANAEFNSLNANSHEFLETPVNFLITGTKYRGVNTQQFKNLINTNVITNKVAYSAISTVPTFTYLLVRK</sequence>
<name>A0A2A2TAZ4_9CYAN</name>
<protein>
    <submittedName>
        <fullName evidence="1">Uncharacterized protein</fullName>
    </submittedName>
</protein>
<keyword evidence="2" id="KW-1185">Reference proteome</keyword>
<dbReference type="RefSeq" id="WP_095724814.1">
    <property type="nucleotide sequence ID" value="NZ_NTFS01000561.1"/>
</dbReference>
<dbReference type="Proteomes" id="UP000218238">
    <property type="component" value="Unassembled WGS sequence"/>
</dbReference>
<comment type="caution">
    <text evidence="1">The sequence shown here is derived from an EMBL/GenBank/DDBJ whole genome shotgun (WGS) entry which is preliminary data.</text>
</comment>
<evidence type="ECO:0000313" key="1">
    <source>
        <dbReference type="EMBL" id="PAX48295.1"/>
    </source>
</evidence>
<dbReference type="OrthoDB" id="522975at2"/>
<reference evidence="1 2" key="1">
    <citation type="submission" date="2017-08" db="EMBL/GenBank/DDBJ databases">
        <title>Draft genome sequence of filamentous cyanobacterium Calothrix elsteri CCALA 953.</title>
        <authorList>
            <person name="Gagunashvili A.N."/>
            <person name="Elster J."/>
            <person name="Andresson O.S."/>
        </authorList>
    </citation>
    <scope>NUCLEOTIDE SEQUENCE [LARGE SCALE GENOMIC DNA]</scope>
    <source>
        <strain evidence="1 2">CCALA 953</strain>
    </source>
</reference>
<dbReference type="EMBL" id="NTFS01000561">
    <property type="protein sequence ID" value="PAX48295.1"/>
    <property type="molecule type" value="Genomic_DNA"/>
</dbReference>
<accession>A0A2A2TAZ4</accession>
<gene>
    <name evidence="1" type="ORF">CK510_28310</name>
</gene>